<dbReference type="SMART" id="SM00506">
    <property type="entry name" value="A1pp"/>
    <property type="match status" value="1"/>
</dbReference>
<accession>A0AAD4BUW9</accession>
<dbReference type="Gene3D" id="3.40.220.10">
    <property type="entry name" value="Leucine Aminopeptidase, subunit E, domain 1"/>
    <property type="match status" value="1"/>
</dbReference>
<evidence type="ECO:0000313" key="2">
    <source>
        <dbReference type="EMBL" id="KAF8440308.1"/>
    </source>
</evidence>
<comment type="caution">
    <text evidence="2">The sequence shown here is derived from an EMBL/GenBank/DDBJ whole genome shotgun (WGS) entry which is preliminary data.</text>
</comment>
<dbReference type="InterPro" id="IPR002589">
    <property type="entry name" value="Macro_dom"/>
</dbReference>
<reference evidence="2" key="2">
    <citation type="journal article" date="2020" name="Nat. Commun.">
        <title>Large-scale genome sequencing of mycorrhizal fungi provides insights into the early evolution of symbiotic traits.</title>
        <authorList>
            <person name="Miyauchi S."/>
            <person name="Kiss E."/>
            <person name="Kuo A."/>
            <person name="Drula E."/>
            <person name="Kohler A."/>
            <person name="Sanchez-Garcia M."/>
            <person name="Morin E."/>
            <person name="Andreopoulos B."/>
            <person name="Barry K.W."/>
            <person name="Bonito G."/>
            <person name="Buee M."/>
            <person name="Carver A."/>
            <person name="Chen C."/>
            <person name="Cichocki N."/>
            <person name="Clum A."/>
            <person name="Culley D."/>
            <person name="Crous P.W."/>
            <person name="Fauchery L."/>
            <person name="Girlanda M."/>
            <person name="Hayes R.D."/>
            <person name="Keri Z."/>
            <person name="LaButti K."/>
            <person name="Lipzen A."/>
            <person name="Lombard V."/>
            <person name="Magnuson J."/>
            <person name="Maillard F."/>
            <person name="Murat C."/>
            <person name="Nolan M."/>
            <person name="Ohm R.A."/>
            <person name="Pangilinan J."/>
            <person name="Pereira M.F."/>
            <person name="Perotto S."/>
            <person name="Peter M."/>
            <person name="Pfister S."/>
            <person name="Riley R."/>
            <person name="Sitrit Y."/>
            <person name="Stielow J.B."/>
            <person name="Szollosi G."/>
            <person name="Zifcakova L."/>
            <person name="Stursova M."/>
            <person name="Spatafora J.W."/>
            <person name="Tedersoo L."/>
            <person name="Vaario L.M."/>
            <person name="Yamada A."/>
            <person name="Yan M."/>
            <person name="Wang P."/>
            <person name="Xu J."/>
            <person name="Bruns T."/>
            <person name="Baldrian P."/>
            <person name="Vilgalys R."/>
            <person name="Dunand C."/>
            <person name="Henrissat B."/>
            <person name="Grigoriev I.V."/>
            <person name="Hibbett D."/>
            <person name="Nagy L.G."/>
            <person name="Martin F.M."/>
        </authorList>
    </citation>
    <scope>NUCLEOTIDE SEQUENCE</scope>
    <source>
        <strain evidence="2">BED1</strain>
    </source>
</reference>
<name>A0AAD4BUW9_BOLED</name>
<sequence length="228" mass="25283">MPMLLNEIPTIGALYRSTVLRAPQPQSLRYYQPRINTLNQVSLYKGDITKLEVDAIVNAANSTLLGKPRGIDGAIHRAAGPSLLEECQTLNGCKTGDAKITGGYDLPAKHVIHTVGPVYSTDHATHCENLLESCYKMSLHMAVANGCETIAFPCISTGVYGYPIRDATNVALKTVRETLEKEDGEKLKRVVFVVFNDRDRATYEQLIPLYFPPTEVENVEREKDERST</sequence>
<proteinExistence type="predicted"/>
<dbReference type="PANTHER" id="PTHR11106:SF27">
    <property type="entry name" value="MACRO DOMAIN-CONTAINING PROTEIN"/>
    <property type="match status" value="1"/>
</dbReference>
<dbReference type="CDD" id="cd02908">
    <property type="entry name" value="Macro_OAADPr_deacetylase"/>
    <property type="match status" value="1"/>
</dbReference>
<gene>
    <name evidence="2" type="ORF">L210DRAFT_3400953</name>
</gene>
<dbReference type="PROSITE" id="PS51154">
    <property type="entry name" value="MACRO"/>
    <property type="match status" value="1"/>
</dbReference>
<dbReference type="NCBIfam" id="NF001664">
    <property type="entry name" value="PRK00431.1-6"/>
    <property type="match status" value="1"/>
</dbReference>
<dbReference type="Proteomes" id="UP001194468">
    <property type="component" value="Unassembled WGS sequence"/>
</dbReference>
<keyword evidence="3" id="KW-1185">Reference proteome</keyword>
<protein>
    <submittedName>
        <fullName evidence="2">A1pp-domain-containing protein</fullName>
    </submittedName>
</protein>
<reference evidence="2" key="1">
    <citation type="submission" date="2019-10" db="EMBL/GenBank/DDBJ databases">
        <authorList>
            <consortium name="DOE Joint Genome Institute"/>
            <person name="Kuo A."/>
            <person name="Miyauchi S."/>
            <person name="Kiss E."/>
            <person name="Drula E."/>
            <person name="Kohler A."/>
            <person name="Sanchez-Garcia M."/>
            <person name="Andreopoulos B."/>
            <person name="Barry K.W."/>
            <person name="Bonito G."/>
            <person name="Buee M."/>
            <person name="Carver A."/>
            <person name="Chen C."/>
            <person name="Cichocki N."/>
            <person name="Clum A."/>
            <person name="Culley D."/>
            <person name="Crous P.W."/>
            <person name="Fauchery L."/>
            <person name="Girlanda M."/>
            <person name="Hayes R."/>
            <person name="Keri Z."/>
            <person name="LaButti K."/>
            <person name="Lipzen A."/>
            <person name="Lombard V."/>
            <person name="Magnuson J."/>
            <person name="Maillard F."/>
            <person name="Morin E."/>
            <person name="Murat C."/>
            <person name="Nolan M."/>
            <person name="Ohm R."/>
            <person name="Pangilinan J."/>
            <person name="Pereira M."/>
            <person name="Perotto S."/>
            <person name="Peter M."/>
            <person name="Riley R."/>
            <person name="Sitrit Y."/>
            <person name="Stielow B."/>
            <person name="Szollosi G."/>
            <person name="Zifcakova L."/>
            <person name="Stursova M."/>
            <person name="Spatafora J.W."/>
            <person name="Tedersoo L."/>
            <person name="Vaario L.-M."/>
            <person name="Yamada A."/>
            <person name="Yan M."/>
            <person name="Wang P."/>
            <person name="Xu J."/>
            <person name="Bruns T."/>
            <person name="Baldrian P."/>
            <person name="Vilgalys R."/>
            <person name="Henrissat B."/>
            <person name="Grigoriev I.V."/>
            <person name="Hibbett D."/>
            <person name="Nagy L.G."/>
            <person name="Martin F.M."/>
        </authorList>
    </citation>
    <scope>NUCLEOTIDE SEQUENCE</scope>
    <source>
        <strain evidence="2">BED1</strain>
    </source>
</reference>
<feature type="domain" description="Macro" evidence="1">
    <location>
        <begin position="28"/>
        <end position="211"/>
    </location>
</feature>
<dbReference type="PANTHER" id="PTHR11106">
    <property type="entry name" value="GANGLIOSIDE INDUCED DIFFERENTIATION ASSOCIATED PROTEIN 2-RELATED"/>
    <property type="match status" value="1"/>
</dbReference>
<organism evidence="2 3">
    <name type="scientific">Boletus edulis BED1</name>
    <dbReference type="NCBI Taxonomy" id="1328754"/>
    <lineage>
        <taxon>Eukaryota</taxon>
        <taxon>Fungi</taxon>
        <taxon>Dikarya</taxon>
        <taxon>Basidiomycota</taxon>
        <taxon>Agaricomycotina</taxon>
        <taxon>Agaricomycetes</taxon>
        <taxon>Agaricomycetidae</taxon>
        <taxon>Boletales</taxon>
        <taxon>Boletineae</taxon>
        <taxon>Boletaceae</taxon>
        <taxon>Boletoideae</taxon>
        <taxon>Boletus</taxon>
    </lineage>
</organism>
<evidence type="ECO:0000259" key="1">
    <source>
        <dbReference type="PROSITE" id="PS51154"/>
    </source>
</evidence>
<dbReference type="AlphaFoldDB" id="A0AAD4BUW9"/>
<dbReference type="SUPFAM" id="SSF52949">
    <property type="entry name" value="Macro domain-like"/>
    <property type="match status" value="1"/>
</dbReference>
<evidence type="ECO:0000313" key="3">
    <source>
        <dbReference type="Proteomes" id="UP001194468"/>
    </source>
</evidence>
<dbReference type="EMBL" id="WHUW01000012">
    <property type="protein sequence ID" value="KAF8440308.1"/>
    <property type="molecule type" value="Genomic_DNA"/>
</dbReference>
<dbReference type="InterPro" id="IPR043472">
    <property type="entry name" value="Macro_dom-like"/>
</dbReference>
<dbReference type="Pfam" id="PF01661">
    <property type="entry name" value="Macro"/>
    <property type="match status" value="1"/>
</dbReference>